<comment type="caution">
    <text evidence="1">The sequence shown here is derived from an EMBL/GenBank/DDBJ whole genome shotgun (WGS) entry which is preliminary data.</text>
</comment>
<dbReference type="Proteomes" id="UP001500888">
    <property type="component" value="Unassembled WGS sequence"/>
</dbReference>
<evidence type="ECO:0000313" key="1">
    <source>
        <dbReference type="EMBL" id="GAA3790379.1"/>
    </source>
</evidence>
<accession>A0ABP7HJE3</accession>
<sequence length="60" mass="6292">MSCRARKESIFARRCHSPASSAYTVAKANAWRASACAQASKAAKPTTIPRRVKGISGIGG</sequence>
<reference evidence="2" key="1">
    <citation type="journal article" date="2019" name="Int. J. Syst. Evol. Microbiol.">
        <title>The Global Catalogue of Microorganisms (GCM) 10K type strain sequencing project: providing services to taxonomists for standard genome sequencing and annotation.</title>
        <authorList>
            <consortium name="The Broad Institute Genomics Platform"/>
            <consortium name="The Broad Institute Genome Sequencing Center for Infectious Disease"/>
            <person name="Wu L."/>
            <person name="Ma J."/>
        </authorList>
    </citation>
    <scope>NUCLEOTIDE SEQUENCE [LARGE SCALE GENOMIC DNA]</scope>
    <source>
        <strain evidence="2">JCM 16908</strain>
    </source>
</reference>
<proteinExistence type="predicted"/>
<evidence type="ECO:0000313" key="2">
    <source>
        <dbReference type="Proteomes" id="UP001500888"/>
    </source>
</evidence>
<dbReference type="EMBL" id="BAAAZR010000001">
    <property type="protein sequence ID" value="GAA3790379.1"/>
    <property type="molecule type" value="Genomic_DNA"/>
</dbReference>
<name>A0ABP7HJE3_9ACTN</name>
<organism evidence="1 2">
    <name type="scientific">Sphaerisporangium flaviroseum</name>
    <dbReference type="NCBI Taxonomy" id="509199"/>
    <lineage>
        <taxon>Bacteria</taxon>
        <taxon>Bacillati</taxon>
        <taxon>Actinomycetota</taxon>
        <taxon>Actinomycetes</taxon>
        <taxon>Streptosporangiales</taxon>
        <taxon>Streptosporangiaceae</taxon>
        <taxon>Sphaerisporangium</taxon>
    </lineage>
</organism>
<gene>
    <name evidence="1" type="ORF">GCM10022226_06670</name>
</gene>
<protein>
    <submittedName>
        <fullName evidence="1">Uncharacterized protein</fullName>
    </submittedName>
</protein>
<keyword evidence="2" id="KW-1185">Reference proteome</keyword>